<keyword evidence="1 5" id="KW-0597">Phosphoprotein</keyword>
<dbReference type="InterPro" id="IPR000792">
    <property type="entry name" value="Tscrpt_reg_LuxR_C"/>
</dbReference>
<dbReference type="InterPro" id="IPR001789">
    <property type="entry name" value="Sig_transdc_resp-reg_receiver"/>
</dbReference>
<dbReference type="STRING" id="183763.LP52_06005"/>
<dbReference type="InterPro" id="IPR011006">
    <property type="entry name" value="CheY-like_superfamily"/>
</dbReference>
<evidence type="ECO:0000259" key="7">
    <source>
        <dbReference type="PROSITE" id="PS50110"/>
    </source>
</evidence>
<evidence type="ECO:0000313" key="8">
    <source>
        <dbReference type="EMBL" id="KIH99754.1"/>
    </source>
</evidence>
<dbReference type="SMART" id="SM00448">
    <property type="entry name" value="REC"/>
    <property type="match status" value="1"/>
</dbReference>
<gene>
    <name evidence="8" type="ORF">LP52_06005</name>
</gene>
<proteinExistence type="predicted"/>
<dbReference type="PROSITE" id="PS50110">
    <property type="entry name" value="RESPONSE_REGULATORY"/>
    <property type="match status" value="1"/>
</dbReference>
<dbReference type="OrthoDB" id="9808843at2"/>
<dbReference type="CDD" id="cd17535">
    <property type="entry name" value="REC_NarL-like"/>
    <property type="match status" value="1"/>
</dbReference>
<keyword evidence="9" id="KW-1185">Reference proteome</keyword>
<accession>A0A0C2FK80</accession>
<dbReference type="EMBL" id="JROO01000009">
    <property type="protein sequence ID" value="KIH99754.1"/>
    <property type="molecule type" value="Genomic_DNA"/>
</dbReference>
<keyword evidence="4" id="KW-0804">Transcription</keyword>
<dbReference type="InterPro" id="IPR016032">
    <property type="entry name" value="Sig_transdc_resp-reg_C-effctor"/>
</dbReference>
<dbReference type="GO" id="GO:0000160">
    <property type="term" value="P:phosphorelay signal transduction system"/>
    <property type="evidence" value="ECO:0007669"/>
    <property type="project" value="InterPro"/>
</dbReference>
<dbReference type="InterPro" id="IPR039420">
    <property type="entry name" value="WalR-like"/>
</dbReference>
<evidence type="ECO:0000313" key="9">
    <source>
        <dbReference type="Proteomes" id="UP000031675"/>
    </source>
</evidence>
<keyword evidence="2" id="KW-0805">Transcription regulation</keyword>
<feature type="domain" description="Response regulatory" evidence="7">
    <location>
        <begin position="9"/>
        <end position="125"/>
    </location>
</feature>
<dbReference type="GO" id="GO:0006355">
    <property type="term" value="P:regulation of DNA-templated transcription"/>
    <property type="evidence" value="ECO:0007669"/>
    <property type="project" value="InterPro"/>
</dbReference>
<dbReference type="Pfam" id="PF00072">
    <property type="entry name" value="Response_reg"/>
    <property type="match status" value="1"/>
</dbReference>
<dbReference type="Proteomes" id="UP000031675">
    <property type="component" value="Unassembled WGS sequence"/>
</dbReference>
<dbReference type="RefSeq" id="WP_040271394.1">
    <property type="nucleotide sequence ID" value="NZ_JROO01000009.1"/>
</dbReference>
<evidence type="ECO:0000259" key="6">
    <source>
        <dbReference type="PROSITE" id="PS50043"/>
    </source>
</evidence>
<evidence type="ECO:0000256" key="2">
    <source>
        <dbReference type="ARBA" id="ARBA00023015"/>
    </source>
</evidence>
<feature type="modified residue" description="4-aspartylphosphate" evidence="5">
    <location>
        <position position="60"/>
    </location>
</feature>
<dbReference type="PRINTS" id="PR00038">
    <property type="entry name" value="HTHLUXR"/>
</dbReference>
<dbReference type="Gene3D" id="3.40.50.2300">
    <property type="match status" value="1"/>
</dbReference>
<dbReference type="Pfam" id="PF00196">
    <property type="entry name" value="GerE"/>
    <property type="match status" value="1"/>
</dbReference>
<dbReference type="SMART" id="SM00421">
    <property type="entry name" value="HTH_LUXR"/>
    <property type="match status" value="1"/>
</dbReference>
<organism evidence="8 9">
    <name type="scientific">Streptomonospora alba</name>
    <dbReference type="NCBI Taxonomy" id="183763"/>
    <lineage>
        <taxon>Bacteria</taxon>
        <taxon>Bacillati</taxon>
        <taxon>Actinomycetota</taxon>
        <taxon>Actinomycetes</taxon>
        <taxon>Streptosporangiales</taxon>
        <taxon>Nocardiopsidaceae</taxon>
        <taxon>Streptomonospora</taxon>
    </lineage>
</organism>
<keyword evidence="3" id="KW-0238">DNA-binding</keyword>
<feature type="domain" description="HTH luxR-type" evidence="6">
    <location>
        <begin position="153"/>
        <end position="218"/>
    </location>
</feature>
<dbReference type="SUPFAM" id="SSF52172">
    <property type="entry name" value="CheY-like"/>
    <property type="match status" value="1"/>
</dbReference>
<name>A0A0C2FK80_9ACTN</name>
<comment type="caution">
    <text evidence="8">The sequence shown here is derived from an EMBL/GenBank/DDBJ whole genome shotgun (WGS) entry which is preliminary data.</text>
</comment>
<dbReference type="GO" id="GO:0003677">
    <property type="term" value="F:DNA binding"/>
    <property type="evidence" value="ECO:0007669"/>
    <property type="project" value="UniProtKB-KW"/>
</dbReference>
<dbReference type="PANTHER" id="PTHR43214">
    <property type="entry name" value="TWO-COMPONENT RESPONSE REGULATOR"/>
    <property type="match status" value="1"/>
</dbReference>
<dbReference type="AlphaFoldDB" id="A0A0C2FK80"/>
<dbReference type="InterPro" id="IPR058245">
    <property type="entry name" value="NreC/VraR/RcsB-like_REC"/>
</dbReference>
<evidence type="ECO:0000256" key="4">
    <source>
        <dbReference type="ARBA" id="ARBA00023163"/>
    </source>
</evidence>
<evidence type="ECO:0000256" key="5">
    <source>
        <dbReference type="PROSITE-ProRule" id="PRU00169"/>
    </source>
</evidence>
<evidence type="ECO:0000256" key="1">
    <source>
        <dbReference type="ARBA" id="ARBA00022553"/>
    </source>
</evidence>
<evidence type="ECO:0000256" key="3">
    <source>
        <dbReference type="ARBA" id="ARBA00023125"/>
    </source>
</evidence>
<dbReference type="PANTHER" id="PTHR43214:SF24">
    <property type="entry name" value="TRANSCRIPTIONAL REGULATORY PROTEIN NARL-RELATED"/>
    <property type="match status" value="1"/>
</dbReference>
<dbReference type="SUPFAM" id="SSF46894">
    <property type="entry name" value="C-terminal effector domain of the bipartite response regulators"/>
    <property type="match status" value="1"/>
</dbReference>
<protein>
    <submittedName>
        <fullName evidence="8">LuxR family transcriptional regulator</fullName>
    </submittedName>
</protein>
<reference evidence="9" key="1">
    <citation type="journal article" date="2015" name="Chem. Biol.">
        <title>Structure, bioactivity, and resistance mechanism of streptomonomicin, an unusual lasso Peptide from an understudied halophilic actinomycete.</title>
        <authorList>
            <person name="Metelev M."/>
            <person name="Tietz J.I."/>
            <person name="Melby J.O."/>
            <person name="Blair P.M."/>
            <person name="Zhu L."/>
            <person name="Livnat I."/>
            <person name="Severinov K."/>
            <person name="Mitchell D.A."/>
        </authorList>
    </citation>
    <scope>NUCLEOTIDE SEQUENCE [LARGE SCALE GENOMIC DNA]</scope>
    <source>
        <strain evidence="9">YIM 90003</strain>
    </source>
</reference>
<dbReference type="CDD" id="cd06170">
    <property type="entry name" value="LuxR_C_like"/>
    <property type="match status" value="1"/>
</dbReference>
<dbReference type="PROSITE" id="PS00622">
    <property type="entry name" value="HTH_LUXR_1"/>
    <property type="match status" value="1"/>
</dbReference>
<dbReference type="PROSITE" id="PS50043">
    <property type="entry name" value="HTH_LUXR_2"/>
    <property type="match status" value="1"/>
</dbReference>
<sequence length="220" mass="23500">MARMSRELRILIVDDDALVRGGLSMMLDGVHGISVVGEAADGDEVTAAADTHAPDVVLMDLCMKRVDGIAATRKLRARPRAPEVVVLTTFDSDENILHALRAGAGGFLLKDTPPPEIVDAVRKVAAGDPILSPRITRRLMDRAATQSGAYERARAALESLSAREHEVVQAVAEGRANAEIATRLYMSVPTVKAHVSSILTKLDLDNRTQIALLAHDAGLA</sequence>